<feature type="domain" description="Ig-like" evidence="11">
    <location>
        <begin position="323"/>
        <end position="403"/>
    </location>
</feature>
<dbReference type="CTD" id="100329090"/>
<feature type="region of interest" description="Disordered" evidence="8">
    <location>
        <begin position="583"/>
        <end position="631"/>
    </location>
</feature>
<keyword evidence="5" id="KW-1015">Disulfide bond</keyword>
<dbReference type="InterPro" id="IPR013106">
    <property type="entry name" value="Ig_V-set"/>
</dbReference>
<name>D2XMU6_SACKO</name>
<evidence type="ECO:0000256" key="2">
    <source>
        <dbReference type="ARBA" id="ARBA00022692"/>
    </source>
</evidence>
<evidence type="ECO:0000256" key="8">
    <source>
        <dbReference type="SAM" id="MobiDB-lite"/>
    </source>
</evidence>
<evidence type="ECO:0000256" key="7">
    <source>
        <dbReference type="ARBA" id="ARBA00023319"/>
    </source>
</evidence>
<dbReference type="GO" id="GO:0098609">
    <property type="term" value="P:cell-cell adhesion"/>
    <property type="evidence" value="ECO:0007669"/>
    <property type="project" value="TreeGrafter"/>
</dbReference>
<keyword evidence="6" id="KW-0325">Glycoprotein</keyword>
<dbReference type="GO" id="GO:0050839">
    <property type="term" value="F:cell adhesion molecule binding"/>
    <property type="evidence" value="ECO:0007669"/>
    <property type="project" value="TreeGrafter"/>
</dbReference>
<dbReference type="InterPro" id="IPR036179">
    <property type="entry name" value="Ig-like_dom_sf"/>
</dbReference>
<evidence type="ECO:0000256" key="6">
    <source>
        <dbReference type="ARBA" id="ARBA00023180"/>
    </source>
</evidence>
<dbReference type="GeneID" id="100329090"/>
<dbReference type="OrthoDB" id="6413693at2759"/>
<feature type="signal peptide" evidence="10 14">
    <location>
        <begin position="1"/>
        <end position="21"/>
    </location>
</feature>
<evidence type="ECO:0000313" key="12">
    <source>
        <dbReference type="EMBL" id="ADB22432.1"/>
    </source>
</evidence>
<dbReference type="InterPro" id="IPR003599">
    <property type="entry name" value="Ig_sub"/>
</dbReference>
<dbReference type="PROSITE" id="PS50835">
    <property type="entry name" value="IG_LIKE"/>
    <property type="match status" value="5"/>
</dbReference>
<dbReference type="PANTHER" id="PTHR11640:SF31">
    <property type="entry name" value="IRREGULAR CHIASM C-ROUGHEST PROTEIN-RELATED"/>
    <property type="match status" value="1"/>
</dbReference>
<protein>
    <submittedName>
        <fullName evidence="14">Kin of IRRE like precursor</fullName>
    </submittedName>
    <submittedName>
        <fullName evidence="12">Kirrel</fullName>
    </submittedName>
</protein>
<reference evidence="14" key="2">
    <citation type="submission" date="2025-05" db="UniProtKB">
        <authorList>
            <consortium name="RefSeq"/>
        </authorList>
    </citation>
    <scope>IDENTIFICATION</scope>
</reference>
<feature type="domain" description="Ig-like" evidence="11">
    <location>
        <begin position="30"/>
        <end position="124"/>
    </location>
</feature>
<evidence type="ECO:0000256" key="1">
    <source>
        <dbReference type="ARBA" id="ARBA00004479"/>
    </source>
</evidence>
<dbReference type="CDD" id="cd00096">
    <property type="entry name" value="Ig"/>
    <property type="match status" value="1"/>
</dbReference>
<feature type="domain" description="Ig-like" evidence="11">
    <location>
        <begin position="132"/>
        <end position="229"/>
    </location>
</feature>
<dbReference type="InterPro" id="IPR013783">
    <property type="entry name" value="Ig-like_fold"/>
</dbReference>
<dbReference type="Pfam" id="PF07686">
    <property type="entry name" value="V-set"/>
    <property type="match status" value="1"/>
</dbReference>
<evidence type="ECO:0000313" key="13">
    <source>
        <dbReference type="Proteomes" id="UP000694865"/>
    </source>
</evidence>
<feature type="region of interest" description="Disordered" evidence="8">
    <location>
        <begin position="648"/>
        <end position="678"/>
    </location>
</feature>
<reference evidence="12" key="1">
    <citation type="submission" date="2009-11" db="EMBL/GenBank/DDBJ databases">
        <authorList>
            <person name="Freeman R.M.Jr."/>
            <person name="Wu M."/>
            <person name="Gerhart J."/>
        </authorList>
    </citation>
    <scope>NUCLEOTIDE SEQUENCE</scope>
</reference>
<dbReference type="InterPro" id="IPR003598">
    <property type="entry name" value="Ig_sub2"/>
</dbReference>
<dbReference type="PANTHER" id="PTHR11640">
    <property type="entry name" value="NEPHRIN"/>
    <property type="match status" value="1"/>
</dbReference>
<dbReference type="KEGG" id="sko:100329090"/>
<dbReference type="Proteomes" id="UP000694865">
    <property type="component" value="Unplaced"/>
</dbReference>
<organism evidence="12">
    <name type="scientific">Saccoglossus kowalevskii</name>
    <name type="common">Acorn worm</name>
    <dbReference type="NCBI Taxonomy" id="10224"/>
    <lineage>
        <taxon>Eukaryota</taxon>
        <taxon>Metazoa</taxon>
        <taxon>Hemichordata</taxon>
        <taxon>Enteropneusta</taxon>
        <taxon>Harrimaniidae</taxon>
        <taxon>Saccoglossus</taxon>
    </lineage>
</organism>
<keyword evidence="13" id="KW-1185">Reference proteome</keyword>
<evidence type="ECO:0000313" key="14">
    <source>
        <dbReference type="RefSeq" id="NP_001164704.1"/>
    </source>
</evidence>
<gene>
    <name evidence="14" type="primary">kirrel</name>
</gene>
<evidence type="ECO:0000256" key="10">
    <source>
        <dbReference type="SAM" id="SignalP"/>
    </source>
</evidence>
<dbReference type="GO" id="GO:0005911">
    <property type="term" value="C:cell-cell junction"/>
    <property type="evidence" value="ECO:0007669"/>
    <property type="project" value="TreeGrafter"/>
</dbReference>
<evidence type="ECO:0000256" key="5">
    <source>
        <dbReference type="ARBA" id="ARBA00023157"/>
    </source>
</evidence>
<dbReference type="SMART" id="SM00408">
    <property type="entry name" value="IGc2"/>
    <property type="match status" value="5"/>
</dbReference>
<evidence type="ECO:0000256" key="4">
    <source>
        <dbReference type="ARBA" id="ARBA00023136"/>
    </source>
</evidence>
<dbReference type="SMART" id="SM00409">
    <property type="entry name" value="IG"/>
    <property type="match status" value="5"/>
</dbReference>
<evidence type="ECO:0000256" key="3">
    <source>
        <dbReference type="ARBA" id="ARBA00022989"/>
    </source>
</evidence>
<feature type="domain" description="Ig-like" evidence="11">
    <location>
        <begin position="408"/>
        <end position="500"/>
    </location>
</feature>
<dbReference type="InterPro" id="IPR007110">
    <property type="entry name" value="Ig-like_dom"/>
</dbReference>
<dbReference type="AlphaFoldDB" id="D2XMU6"/>
<proteinExistence type="evidence at transcript level"/>
<keyword evidence="10 14" id="KW-0732">Signal</keyword>
<dbReference type="Pfam" id="PF08205">
    <property type="entry name" value="C2-set_2"/>
    <property type="match status" value="1"/>
</dbReference>
<keyword evidence="4 9" id="KW-0472">Membrane</keyword>
<dbReference type="Pfam" id="PF13927">
    <property type="entry name" value="Ig_3"/>
    <property type="match status" value="2"/>
</dbReference>
<keyword evidence="7" id="KW-0393">Immunoglobulin domain</keyword>
<dbReference type="InterPro" id="IPR013162">
    <property type="entry name" value="CD80_C2-set"/>
</dbReference>
<dbReference type="InterPro" id="IPR051275">
    <property type="entry name" value="Cell_adhesion_signaling"/>
</dbReference>
<sequence length="692" mass="75972">MGPRRAVALAVLLTELSLVRGVQQSFEVQPAELTTAIGGANDVVLYCTIANRAGEVQWSKDNFAFGTDREIAGKPRFSMIGNPDLGEFHLQIKPVLLEDDGVYQCQVQPGGDSTQIRSHDARLVIQIPPDNPQISEGEAAISVVAGVTHNLTCTSNNGNPAASITWLKNDEEVTSDLIYKSEPAGDAVGKLWNAISVLPITPSVEDIDARYTCQAINIAIKVPTNAVIALDVQYKPIVSIIVEPEVAVEGDDIKIKCLAEANPGEGMSYEWLKDGDIMSDVAGDVLELIAVPPEYNGISVTCKATNSIGTGKTSKEINVQFGPRITSPPEDSIVDPEGTATFSCEAVGNPEPVITWKRLGSNILLSRMSVLRIDDVQSSDSGGYMCSAKVPGFEDANAFATLHIKSTPVITSNSIQYASIGKNVEVECFTNTRPQPDRTLWQWDGGEIEEGTHGKYSVKTVDSYGGKKSLLKIMKVKKVDFRVYNCTMWNSLGVESFLITLKKENPMPLMIIIGGLIGGAVLILITAIIIVLLNRCKARKQQRELHKKGLKVEITPSEQNYDVHEPFYPDDYVTLHKKPYSDSPDNFYGSSQPHDRVSPESSQSGEPYLDNLPQDYKIPNGYENPYDRRPPMDYTDIDYIPRNYDYPPLEPNGYIDEPIRKDYRPPSRASMGSRHDDFYGPQLPLGALATNV</sequence>
<dbReference type="EMBL" id="GU211217">
    <property type="protein sequence ID" value="ADB22432.1"/>
    <property type="molecule type" value="mRNA"/>
</dbReference>
<feature type="transmembrane region" description="Helical" evidence="9">
    <location>
        <begin position="509"/>
        <end position="533"/>
    </location>
</feature>
<feature type="domain" description="Ig-like" evidence="11">
    <location>
        <begin position="236"/>
        <end position="318"/>
    </location>
</feature>
<dbReference type="SUPFAM" id="SSF48726">
    <property type="entry name" value="Immunoglobulin"/>
    <property type="match status" value="5"/>
</dbReference>
<accession>D2XMU6</accession>
<dbReference type="GO" id="GO:0005886">
    <property type="term" value="C:plasma membrane"/>
    <property type="evidence" value="ECO:0007669"/>
    <property type="project" value="TreeGrafter"/>
</dbReference>
<comment type="subcellular location">
    <subcellularLocation>
        <location evidence="1">Membrane</location>
        <topology evidence="1">Single-pass type I membrane protein</topology>
    </subcellularLocation>
</comment>
<keyword evidence="3 9" id="KW-1133">Transmembrane helix</keyword>
<evidence type="ECO:0000256" key="9">
    <source>
        <dbReference type="SAM" id="Phobius"/>
    </source>
</evidence>
<feature type="chain" id="PRO_5003038807" evidence="10 14">
    <location>
        <begin position="22"/>
        <end position="692"/>
    </location>
</feature>
<dbReference type="RefSeq" id="NP_001164704.1">
    <property type="nucleotide sequence ID" value="NM_001171233.1"/>
</dbReference>
<dbReference type="Gene3D" id="2.60.40.10">
    <property type="entry name" value="Immunoglobulins"/>
    <property type="match status" value="5"/>
</dbReference>
<keyword evidence="2 9" id="KW-0812">Transmembrane</keyword>
<evidence type="ECO:0000259" key="11">
    <source>
        <dbReference type="PROSITE" id="PS50835"/>
    </source>
</evidence>